<gene>
    <name evidence="1" type="ORF">PSNMU_V1.4_AUG-EV-PASAV3_0066980</name>
</gene>
<proteinExistence type="predicted"/>
<dbReference type="EMBL" id="CAACVS010000236">
    <property type="protein sequence ID" value="VEU39822.1"/>
    <property type="molecule type" value="Genomic_DNA"/>
</dbReference>
<dbReference type="SUPFAM" id="SSF49785">
    <property type="entry name" value="Galactose-binding domain-like"/>
    <property type="match status" value="1"/>
</dbReference>
<accession>A0A448ZCR0</accession>
<keyword evidence="2" id="KW-1185">Reference proteome</keyword>
<evidence type="ECO:0000313" key="1">
    <source>
        <dbReference type="EMBL" id="VEU39822.1"/>
    </source>
</evidence>
<organism evidence="1 2">
    <name type="scientific">Pseudo-nitzschia multistriata</name>
    <dbReference type="NCBI Taxonomy" id="183589"/>
    <lineage>
        <taxon>Eukaryota</taxon>
        <taxon>Sar</taxon>
        <taxon>Stramenopiles</taxon>
        <taxon>Ochrophyta</taxon>
        <taxon>Bacillariophyta</taxon>
        <taxon>Bacillariophyceae</taxon>
        <taxon>Bacillariophycidae</taxon>
        <taxon>Bacillariales</taxon>
        <taxon>Bacillariaceae</taxon>
        <taxon>Pseudo-nitzschia</taxon>
    </lineage>
</organism>
<dbReference type="AlphaFoldDB" id="A0A448ZCR0"/>
<evidence type="ECO:0008006" key="3">
    <source>
        <dbReference type="Google" id="ProtNLM"/>
    </source>
</evidence>
<protein>
    <recommendedName>
        <fullName evidence="3">SUN domain-containing protein</fullName>
    </recommendedName>
</protein>
<dbReference type="Proteomes" id="UP000291116">
    <property type="component" value="Unassembled WGS sequence"/>
</dbReference>
<reference evidence="1 2" key="1">
    <citation type="submission" date="2019-01" db="EMBL/GenBank/DDBJ databases">
        <authorList>
            <person name="Ferrante I. M."/>
        </authorList>
    </citation>
    <scope>NUCLEOTIDE SEQUENCE [LARGE SCALE GENOMIC DNA]</scope>
    <source>
        <strain evidence="1 2">B856</strain>
    </source>
</reference>
<sequence>MTKKRDDGLVLLSHPSTGTTAKASSVLQNNTKLHGAAKALDCDDLLSSWNSEGSPNGKKESFLVVDFSGGGKHPNRTVRALELGLQFQAGFAAEEITVYAKAQQQEGETGGARWRKAEEIEAEDDHELQSFALPAEEPTTALKIVFGETTDFYGRVIIYQIQVWGKNLGNDCDKSS</sequence>
<evidence type="ECO:0000313" key="2">
    <source>
        <dbReference type="Proteomes" id="UP000291116"/>
    </source>
</evidence>
<name>A0A448ZCR0_9STRA</name>
<dbReference type="OrthoDB" id="10052260at2759"/>
<dbReference type="InterPro" id="IPR008979">
    <property type="entry name" value="Galactose-bd-like_sf"/>
</dbReference>